<comment type="caution">
    <text evidence="2">The sequence shown here is derived from an EMBL/GenBank/DDBJ whole genome shotgun (WGS) entry which is preliminary data.</text>
</comment>
<dbReference type="RefSeq" id="WP_024397746.1">
    <property type="nucleotide sequence ID" value="NZ_JABTZC010000028.1"/>
</dbReference>
<dbReference type="Proteomes" id="UP000278566">
    <property type="component" value="Unassembled WGS sequence"/>
</dbReference>
<evidence type="ECO:0000256" key="1">
    <source>
        <dbReference type="SAM" id="Phobius"/>
    </source>
</evidence>
<evidence type="ECO:0000313" key="2">
    <source>
        <dbReference type="EMBL" id="RRN52079.1"/>
    </source>
</evidence>
<dbReference type="AlphaFoldDB" id="A0A3R8N2N4"/>
<protein>
    <submittedName>
        <fullName evidence="2">Uncharacterized protein</fullName>
    </submittedName>
</protein>
<dbReference type="EMBL" id="RRZO01000006">
    <property type="protein sequence ID" value="RRN52079.1"/>
    <property type="molecule type" value="Genomic_DNA"/>
</dbReference>
<accession>A0A3R8N2N4</accession>
<keyword evidence="1" id="KW-0812">Transmembrane</keyword>
<evidence type="ECO:0000313" key="3">
    <source>
        <dbReference type="Proteomes" id="UP000278566"/>
    </source>
</evidence>
<gene>
    <name evidence="2" type="ORF">EI220_02605</name>
</gene>
<proteinExistence type="predicted"/>
<keyword evidence="1" id="KW-0472">Membrane</keyword>
<sequence>MQLSFLDWISLLANIVTILGISGFLTDYLNKKHQKEKEIQNEKQQAEVIFLQAIKDASMKLDIYQLSRGKIYRSTDYLRELKSKLEEWLKNIELSADTSWKDDFIDVNMSGEEVQMEEIPVHEEAEYLVDGIWMNRYQVDCFYKNFLGKSSKEQDDFLRKELMDNIGMQYLQIQEGEEWLSDEDLELFIDTILRQITENALNITPFLNEKIDQLLEIQHELDELLLYKKLFFEKTLHYIKQLKNPFYYFQDGRPVDQYTFSTEEYSQRRLDIIQDILRILNSLENL</sequence>
<name>A0A3R8N2N4_STRSU</name>
<keyword evidence="1" id="KW-1133">Transmembrane helix</keyword>
<feature type="transmembrane region" description="Helical" evidence="1">
    <location>
        <begin position="6"/>
        <end position="29"/>
    </location>
</feature>
<organism evidence="2 3">
    <name type="scientific">Streptococcus suis</name>
    <dbReference type="NCBI Taxonomy" id="1307"/>
    <lineage>
        <taxon>Bacteria</taxon>
        <taxon>Bacillati</taxon>
        <taxon>Bacillota</taxon>
        <taxon>Bacilli</taxon>
        <taxon>Lactobacillales</taxon>
        <taxon>Streptococcaceae</taxon>
        <taxon>Streptococcus</taxon>
    </lineage>
</organism>
<reference evidence="2 3" key="1">
    <citation type="submission" date="2018-11" db="EMBL/GenBank/DDBJ databases">
        <title>Changes in penicillin susceptibility of Streptococcus suis isolates by amino acid alterations in the penicillin-binding protein.</title>
        <authorList>
            <person name="Niemann L."/>
            <person name="Eichhorn I."/>
        </authorList>
    </citation>
    <scope>NUCLEOTIDE SEQUENCE [LARGE SCALE GENOMIC DNA]</scope>
    <source>
        <strain evidence="2 3">IMT40738</strain>
    </source>
</reference>